<dbReference type="InterPro" id="IPR027787">
    <property type="entry name" value="Alpha/beta-hydrolase_catalytic"/>
</dbReference>
<dbReference type="Pfam" id="PF15420">
    <property type="entry name" value="Abhydrolase_9_N"/>
    <property type="match status" value="1"/>
</dbReference>
<sequence>MVSKEIVGRGQQVGLVLASAAVPGTFTRSLSDRSWIDQGLITGLATGTHFLLTAVAQDVIEGAGGAMSTVFPFPEHWTMDQRQRAASLLLDVAVVPVGFGVVAFIGHRPNETATRGLIRQLGWRFAVTGAGATILAAAMWGTKAFDELVGANGRIERLPIAIPVGLVTAGVIESIRQRETPPEHYSDPAKSNPALGLAAGMGVVLGIAGLAIGESWAARQLGSVGSRVLPGSETTWRRAGHLAMLGGVGYGTSLLWKRAMHGIEAGTSTYDEGIDESAPGVWTHPLVSGDPESLVRWETLGREGRRHVVTYVRPEKWESAPAMINGVERPELSIKTVMKEPAKATPIQIFIGLDSAATAKERVELALAEMDRTDAWSRSLIMLVSPTGTGYVNYVAIAATQYMTRGDMASVTLQYSKRPSPLSLGKIGDAKEQNRLLWLRILQRIREMPPEKRPRVVLFGESLGAHTSQSAFVGWGTLGPQALGIDRALWIGTPEGSKWRHELLDPDRLDVDHDAVAVVNDYEQFLAYGEEAKERKHYVLLSHDNDGVTKFGANLLNRRPEWLGPNRPRLEELPGRSPRGIPSSMRWRPITTFFQLLVDMKNAQLPGSYRAWAHDYRADLPEFIRDVFDLECSDEQLEAIKTACQQREEFREAVFE</sequence>
<feature type="transmembrane region" description="Helical" evidence="1">
    <location>
        <begin position="125"/>
        <end position="145"/>
    </location>
</feature>
<feature type="transmembrane region" description="Helical" evidence="1">
    <location>
        <begin position="85"/>
        <end position="105"/>
    </location>
</feature>
<evidence type="ECO:0000313" key="5">
    <source>
        <dbReference type="Proteomes" id="UP001596138"/>
    </source>
</evidence>
<keyword evidence="1" id="KW-0812">Transmembrane</keyword>
<dbReference type="Pfam" id="PF10081">
    <property type="entry name" value="Abhydrolase_9"/>
    <property type="match status" value="1"/>
</dbReference>
<keyword evidence="1" id="KW-0472">Membrane</keyword>
<reference evidence="5" key="1">
    <citation type="journal article" date="2019" name="Int. J. Syst. Evol. Microbiol.">
        <title>The Global Catalogue of Microorganisms (GCM) 10K type strain sequencing project: providing services to taxonomists for standard genome sequencing and annotation.</title>
        <authorList>
            <consortium name="The Broad Institute Genomics Platform"/>
            <consortium name="The Broad Institute Genome Sequencing Center for Infectious Disease"/>
            <person name="Wu L."/>
            <person name="Ma J."/>
        </authorList>
    </citation>
    <scope>NUCLEOTIDE SEQUENCE [LARGE SCALE GENOMIC DNA]</scope>
    <source>
        <strain evidence="5">CGMCC 4.7317</strain>
    </source>
</reference>
<evidence type="ECO:0000256" key="1">
    <source>
        <dbReference type="SAM" id="Phobius"/>
    </source>
</evidence>
<evidence type="ECO:0000259" key="3">
    <source>
        <dbReference type="Pfam" id="PF15420"/>
    </source>
</evidence>
<accession>A0ABW1T591</accession>
<dbReference type="RefSeq" id="WP_386768784.1">
    <property type="nucleotide sequence ID" value="NZ_JBHSTI010000033.1"/>
</dbReference>
<name>A0ABW1T591_9ACTN</name>
<feature type="domain" description="Alpha/beta-hydrolase N-terminal" evidence="3">
    <location>
        <begin position="158"/>
        <end position="308"/>
    </location>
</feature>
<dbReference type="EMBL" id="JBHSTI010000033">
    <property type="protein sequence ID" value="MFC6239464.1"/>
    <property type="molecule type" value="Genomic_DNA"/>
</dbReference>
<feature type="transmembrane region" description="Helical" evidence="1">
    <location>
        <begin position="195"/>
        <end position="213"/>
    </location>
</feature>
<feature type="domain" description="Alpha/beta-hydrolase catalytic" evidence="2">
    <location>
        <begin position="347"/>
        <end position="631"/>
    </location>
</feature>
<keyword evidence="1" id="KW-1133">Transmembrane helix</keyword>
<organism evidence="4 5">
    <name type="scientific">Longivirga aurantiaca</name>
    <dbReference type="NCBI Taxonomy" id="1837743"/>
    <lineage>
        <taxon>Bacteria</taxon>
        <taxon>Bacillati</taxon>
        <taxon>Actinomycetota</taxon>
        <taxon>Actinomycetes</taxon>
        <taxon>Sporichthyales</taxon>
        <taxon>Sporichthyaceae</taxon>
        <taxon>Longivirga</taxon>
    </lineage>
</organism>
<comment type="caution">
    <text evidence="4">The sequence shown here is derived from an EMBL/GenBank/DDBJ whole genome shotgun (WGS) entry which is preliminary data.</text>
</comment>
<evidence type="ECO:0000313" key="4">
    <source>
        <dbReference type="EMBL" id="MFC6239464.1"/>
    </source>
</evidence>
<dbReference type="InterPro" id="IPR027788">
    <property type="entry name" value="Alpha/beta-hydrolase_N_dom"/>
</dbReference>
<gene>
    <name evidence="4" type="ORF">ACFQGU_16445</name>
</gene>
<proteinExistence type="predicted"/>
<evidence type="ECO:0000259" key="2">
    <source>
        <dbReference type="Pfam" id="PF10081"/>
    </source>
</evidence>
<dbReference type="Proteomes" id="UP001596138">
    <property type="component" value="Unassembled WGS sequence"/>
</dbReference>
<keyword evidence="5" id="KW-1185">Reference proteome</keyword>
<protein>
    <submittedName>
        <fullName evidence="4">Alpha/beta-hydrolase family protein</fullName>
    </submittedName>
</protein>